<evidence type="ECO:0000313" key="1">
    <source>
        <dbReference type="EMBL" id="OJG41590.1"/>
    </source>
</evidence>
<keyword evidence="2" id="KW-1185">Reference proteome</keyword>
<name>A0A1L8TBD2_9ENTE</name>
<accession>A0A1L8TBD2</accession>
<proteinExistence type="predicted"/>
<evidence type="ECO:0000313" key="2">
    <source>
        <dbReference type="Proteomes" id="UP000182077"/>
    </source>
</evidence>
<organism evidence="1 2">
    <name type="scientific">Enterococcus hermanniensis</name>
    <dbReference type="NCBI Taxonomy" id="249189"/>
    <lineage>
        <taxon>Bacteria</taxon>
        <taxon>Bacillati</taxon>
        <taxon>Bacillota</taxon>
        <taxon>Bacilli</taxon>
        <taxon>Lactobacillales</taxon>
        <taxon>Enterococcaceae</taxon>
        <taxon>Enterococcus</taxon>
    </lineage>
</organism>
<dbReference type="Proteomes" id="UP000182077">
    <property type="component" value="Unassembled WGS sequence"/>
</dbReference>
<gene>
    <name evidence="1" type="ORF">RV04_GL001183</name>
</gene>
<dbReference type="EMBL" id="JXKQ01000022">
    <property type="protein sequence ID" value="OJG41590.1"/>
    <property type="molecule type" value="Genomic_DNA"/>
</dbReference>
<comment type="caution">
    <text evidence="1">The sequence shown here is derived from an EMBL/GenBank/DDBJ whole genome shotgun (WGS) entry which is preliminary data.</text>
</comment>
<reference evidence="1 2" key="1">
    <citation type="submission" date="2014-12" db="EMBL/GenBank/DDBJ databases">
        <title>Draft genome sequences of 29 type strains of Enterococci.</title>
        <authorList>
            <person name="Zhong Z."/>
            <person name="Sun Z."/>
            <person name="Liu W."/>
            <person name="Zhang W."/>
            <person name="Zhang H."/>
        </authorList>
    </citation>
    <scope>NUCLEOTIDE SEQUENCE [LARGE SCALE GENOMIC DNA]</scope>
    <source>
        <strain evidence="1 2">DSM 17122</strain>
    </source>
</reference>
<sequence>MEDKFVKISATTLAEIIGGLYYGSDEDLSRTEDLIEWLEAHTEQSVFVNMEK</sequence>
<protein>
    <submittedName>
        <fullName evidence="1">Uncharacterized protein</fullName>
    </submittedName>
</protein>
<dbReference type="AlphaFoldDB" id="A0A1L8TBD2"/>